<sequence>MDGSNEEQVQGIVWFQNTVMALLGYSQMGSERLYQIEDNIDSLKADLSILFKQLTDNNKELSAKQNKILDNAVKLMNKTEGLLDRIEKFTSERHGWQTDSQEGSSMPGSPVDGRFGLGINPRRYILHLDDHDQVFSEFESPEYENSAERNMAQAQVIARHNEEFSRGMDEGEENEMKKYTA</sequence>
<evidence type="ECO:0000313" key="3">
    <source>
        <dbReference type="Proteomes" id="UP000078512"/>
    </source>
</evidence>
<gene>
    <name evidence="2" type="ORF">K457DRAFT_127169</name>
</gene>
<dbReference type="EMBL" id="KV442053">
    <property type="protein sequence ID" value="OAQ27817.1"/>
    <property type="molecule type" value="Genomic_DNA"/>
</dbReference>
<dbReference type="OrthoDB" id="2455568at2759"/>
<evidence type="ECO:0000313" key="2">
    <source>
        <dbReference type="EMBL" id="OAQ27817.1"/>
    </source>
</evidence>
<keyword evidence="3" id="KW-1185">Reference proteome</keyword>
<proteinExistence type="predicted"/>
<dbReference type="AlphaFoldDB" id="A0A197JRB1"/>
<feature type="region of interest" description="Disordered" evidence="1">
    <location>
        <begin position="162"/>
        <end position="181"/>
    </location>
</feature>
<name>A0A197JRB1_9FUNG</name>
<protein>
    <submittedName>
        <fullName evidence="2">Uncharacterized protein</fullName>
    </submittedName>
</protein>
<reference evidence="2 3" key="1">
    <citation type="submission" date="2016-05" db="EMBL/GenBank/DDBJ databases">
        <title>Genome sequencing reveals origins of a unique bacterial endosymbiosis in the earliest lineages of terrestrial Fungi.</title>
        <authorList>
            <consortium name="DOE Joint Genome Institute"/>
            <person name="Uehling J."/>
            <person name="Gryganskyi A."/>
            <person name="Hameed K."/>
            <person name="Tschaplinski T."/>
            <person name="Misztal P."/>
            <person name="Wu S."/>
            <person name="Desiro A."/>
            <person name="Vande Pol N."/>
            <person name="Du Z.-Y."/>
            <person name="Zienkiewicz A."/>
            <person name="Zienkiewicz K."/>
            <person name="Morin E."/>
            <person name="Tisserant E."/>
            <person name="Splivallo R."/>
            <person name="Hainaut M."/>
            <person name="Henrissat B."/>
            <person name="Ohm R."/>
            <person name="Kuo A."/>
            <person name="Yan J."/>
            <person name="Lipzen A."/>
            <person name="Nolan M."/>
            <person name="Labutti K."/>
            <person name="Barry K."/>
            <person name="Goldstein A."/>
            <person name="Labbe J."/>
            <person name="Schadt C."/>
            <person name="Tuskan G."/>
            <person name="Grigoriev I."/>
            <person name="Martin F."/>
            <person name="Vilgalys R."/>
            <person name="Bonito G."/>
        </authorList>
    </citation>
    <scope>NUCLEOTIDE SEQUENCE [LARGE SCALE GENOMIC DNA]</scope>
    <source>
        <strain evidence="2 3">AG-77</strain>
    </source>
</reference>
<organism evidence="2 3">
    <name type="scientific">Linnemannia elongata AG-77</name>
    <dbReference type="NCBI Taxonomy" id="1314771"/>
    <lineage>
        <taxon>Eukaryota</taxon>
        <taxon>Fungi</taxon>
        <taxon>Fungi incertae sedis</taxon>
        <taxon>Mucoromycota</taxon>
        <taxon>Mortierellomycotina</taxon>
        <taxon>Mortierellomycetes</taxon>
        <taxon>Mortierellales</taxon>
        <taxon>Mortierellaceae</taxon>
        <taxon>Linnemannia</taxon>
    </lineage>
</organism>
<evidence type="ECO:0000256" key="1">
    <source>
        <dbReference type="SAM" id="MobiDB-lite"/>
    </source>
</evidence>
<dbReference type="Proteomes" id="UP000078512">
    <property type="component" value="Unassembled WGS sequence"/>
</dbReference>
<accession>A0A197JRB1</accession>